<protein>
    <submittedName>
        <fullName evidence="3">Uncharacterized protein</fullName>
    </submittedName>
</protein>
<dbReference type="EMBL" id="LLZU01000035">
    <property type="protein sequence ID" value="KRV47891.1"/>
    <property type="molecule type" value="Genomic_DNA"/>
</dbReference>
<organism evidence="3 4">
    <name type="scientific">Wenjunlia vitaminophila</name>
    <name type="common">Streptomyces vitaminophilus</name>
    <dbReference type="NCBI Taxonomy" id="76728"/>
    <lineage>
        <taxon>Bacteria</taxon>
        <taxon>Bacillati</taxon>
        <taxon>Actinomycetota</taxon>
        <taxon>Actinomycetes</taxon>
        <taxon>Kitasatosporales</taxon>
        <taxon>Streptomycetaceae</taxon>
        <taxon>Wenjunlia</taxon>
    </lineage>
</organism>
<dbReference type="RefSeq" id="WP_018383025.1">
    <property type="nucleotide sequence ID" value="NZ_LLZU01000035.1"/>
</dbReference>
<keyword evidence="4" id="KW-1185">Reference proteome</keyword>
<dbReference type="OrthoDB" id="4801220at2"/>
<name>A0A0T6LP71_WENVI</name>
<dbReference type="AlphaFoldDB" id="A0A0T6LP71"/>
<reference evidence="3 4" key="1">
    <citation type="submission" date="2015-10" db="EMBL/GenBank/DDBJ databases">
        <title>Draft genome sequence of pyrrolomycin-producing Streptomyces vitaminophilus.</title>
        <authorList>
            <person name="Graham D.E."/>
            <person name="Mahan K.M."/>
            <person name="Klingeman D.M."/>
            <person name="Hettich R.L."/>
            <person name="Parry R.J."/>
        </authorList>
    </citation>
    <scope>NUCLEOTIDE SEQUENCE [LARGE SCALE GENOMIC DNA]</scope>
    <source>
        <strain evidence="3 4">ATCC 31673</strain>
    </source>
</reference>
<dbReference type="Pfam" id="PF26035">
    <property type="entry name" value="DUF8010"/>
    <property type="match status" value="1"/>
</dbReference>
<evidence type="ECO:0000259" key="2">
    <source>
        <dbReference type="Pfam" id="PF26572"/>
    </source>
</evidence>
<gene>
    <name evidence="3" type="ORF">AQ490_05920</name>
</gene>
<dbReference type="InterPro" id="IPR058498">
    <property type="entry name" value="DUF8185"/>
</dbReference>
<evidence type="ECO:0000313" key="4">
    <source>
        <dbReference type="Proteomes" id="UP000050867"/>
    </source>
</evidence>
<evidence type="ECO:0000259" key="1">
    <source>
        <dbReference type="Pfam" id="PF26035"/>
    </source>
</evidence>
<evidence type="ECO:0000313" key="3">
    <source>
        <dbReference type="EMBL" id="KRV47891.1"/>
    </source>
</evidence>
<dbReference type="eggNOG" id="ENOG5032UNB">
    <property type="taxonomic scope" value="Bacteria"/>
</dbReference>
<feature type="domain" description="DUF8185" evidence="2">
    <location>
        <begin position="100"/>
        <end position="225"/>
    </location>
</feature>
<dbReference type="STRING" id="76728.AQ490_05920"/>
<dbReference type="Proteomes" id="UP000050867">
    <property type="component" value="Unassembled WGS sequence"/>
</dbReference>
<dbReference type="Pfam" id="PF26572">
    <property type="entry name" value="DUF8185"/>
    <property type="match status" value="1"/>
</dbReference>
<feature type="domain" description="DUF8010" evidence="1">
    <location>
        <begin position="2"/>
        <end position="97"/>
    </location>
</feature>
<accession>A0A0T6LP71</accession>
<proteinExistence type="predicted"/>
<dbReference type="InterPro" id="IPR058323">
    <property type="entry name" value="DUF8010"/>
</dbReference>
<comment type="caution">
    <text evidence="3">The sequence shown here is derived from an EMBL/GenBank/DDBJ whole genome shotgun (WGS) entry which is preliminary data.</text>
</comment>
<sequence length="235" mass="24727">MTTFRLAEPRETAALAVFLTRLLRYDRAAVVRLKAHGPALAVFGRPPFDVLAVRTVELAEPAEADATVSAGRLLDGLDEAGGAVPVPEAVTGPPWAGLLPPRAGWRRVAELSPEAVHRAVAEGVAEFRARTEQLGPDQRTRAELDRIAGEIWSRPLPTADGLPLRAVHAAHSLGFLRPLGVASQGSRSTPSPRPAGQADAVVVLSCASWLRVRTAHGSIALRRGAGPGIAVTPLS</sequence>